<dbReference type="PANTHER" id="PTHR11733">
    <property type="entry name" value="ZINC METALLOPROTEASE FAMILY M13 NEPRILYSIN-RELATED"/>
    <property type="match status" value="1"/>
</dbReference>
<dbReference type="Pfam" id="PF05649">
    <property type="entry name" value="Peptidase_M13_N"/>
    <property type="match status" value="1"/>
</dbReference>
<comment type="caution">
    <text evidence="4">The sequence shown here is derived from an EMBL/GenBank/DDBJ whole genome shotgun (WGS) entry which is preliminary data.</text>
</comment>
<comment type="similarity">
    <text evidence="1">Belongs to the peptidase M13 family.</text>
</comment>
<keyword evidence="5" id="KW-1185">Reference proteome</keyword>
<dbReference type="InterPro" id="IPR042089">
    <property type="entry name" value="Peptidase_M13_dom_2"/>
</dbReference>
<feature type="chain" id="PRO_5042910781" description="Peptidase M13 N-terminal domain-containing protein" evidence="2">
    <location>
        <begin position="18"/>
        <end position="650"/>
    </location>
</feature>
<gene>
    <name evidence="4" type="ORF">V5799_017350</name>
</gene>
<protein>
    <recommendedName>
        <fullName evidence="3">Peptidase M13 N-terminal domain-containing protein</fullName>
    </recommendedName>
</protein>
<dbReference type="InterPro" id="IPR024079">
    <property type="entry name" value="MetalloPept_cat_dom_sf"/>
</dbReference>
<sequence>MALIVIAFCVLLTIVLLVTVPQDKHQIVCTSTPCAALDALLEDSVDRRKDACSDFYAYVCHGWAHSQNVSVYRSHVQRFLARIDQILGHVTVRAQGEQKAEQAVVAVYKTCMSVLEGGADELPAFRDHLKRVGVSWPSVSPQPNLVLTAVRVYAHFGITAVLRIRRIIQSAASDMLEVAPDQGFLGTWKTTRDRLLLDGGYKRLFEETKIIFSGSNSGGPAQEVLRYDQFVEIEEFILTNVAAEQLSGNITFLRSVDSLAAVTKNIDEESWRAAAKMLRLSTLAQVHVLDLDYVKRVDKVVKMVGSQHFHYYAGWCVVQLMRRYIDKALARSWYDHDDDTSVMFDSDKQRSQADCVQLVESLVGPLTFRRFMLWSGNSSQPKLSSMKAVILKQLKKEIERAQIYGPAEHYFHASDYSTDLTEDPLKVLDKVFGSEWNLSNSSSLLSNWMDVAAAVSIVNATFRDLISTTYVKDLVTKEQYSLFDDRKGTVSFPPMYAMLPVYDQHLSDAANFGALGTLFATASLRTFLARLPAESPAFGEALRKMGCFADAAAIRSDKGEPYHTAAAAGVALDALRHLPKPDRLRLQLFNKLQTFFVLMCYLLCVPHTSENTEYAQVTCNEAVKNNADFPAAFECPSGSPMNPARRCNFF</sequence>
<evidence type="ECO:0000256" key="2">
    <source>
        <dbReference type="SAM" id="SignalP"/>
    </source>
</evidence>
<dbReference type="SUPFAM" id="SSF55486">
    <property type="entry name" value="Metalloproteases ('zincins'), catalytic domain"/>
    <property type="match status" value="1"/>
</dbReference>
<feature type="signal peptide" evidence="2">
    <location>
        <begin position="1"/>
        <end position="17"/>
    </location>
</feature>
<dbReference type="InterPro" id="IPR008753">
    <property type="entry name" value="Peptidase_M13_N"/>
</dbReference>
<dbReference type="PANTHER" id="PTHR11733:SF241">
    <property type="entry name" value="GH26575P-RELATED"/>
    <property type="match status" value="1"/>
</dbReference>
<organism evidence="4 5">
    <name type="scientific">Amblyomma americanum</name>
    <name type="common">Lone star tick</name>
    <dbReference type="NCBI Taxonomy" id="6943"/>
    <lineage>
        <taxon>Eukaryota</taxon>
        <taxon>Metazoa</taxon>
        <taxon>Ecdysozoa</taxon>
        <taxon>Arthropoda</taxon>
        <taxon>Chelicerata</taxon>
        <taxon>Arachnida</taxon>
        <taxon>Acari</taxon>
        <taxon>Parasitiformes</taxon>
        <taxon>Ixodida</taxon>
        <taxon>Ixodoidea</taxon>
        <taxon>Ixodidae</taxon>
        <taxon>Amblyomminae</taxon>
        <taxon>Amblyomma</taxon>
    </lineage>
</organism>
<dbReference type="Proteomes" id="UP001321473">
    <property type="component" value="Unassembled WGS sequence"/>
</dbReference>
<evidence type="ECO:0000256" key="1">
    <source>
        <dbReference type="ARBA" id="ARBA00007357"/>
    </source>
</evidence>
<evidence type="ECO:0000259" key="3">
    <source>
        <dbReference type="Pfam" id="PF05649"/>
    </source>
</evidence>
<name>A0AAQ4F2E0_AMBAM</name>
<keyword evidence="2" id="KW-0732">Signal</keyword>
<evidence type="ECO:0000313" key="4">
    <source>
        <dbReference type="EMBL" id="KAK8781310.1"/>
    </source>
</evidence>
<dbReference type="GO" id="GO:0016485">
    <property type="term" value="P:protein processing"/>
    <property type="evidence" value="ECO:0007669"/>
    <property type="project" value="TreeGrafter"/>
</dbReference>
<evidence type="ECO:0000313" key="5">
    <source>
        <dbReference type="Proteomes" id="UP001321473"/>
    </source>
</evidence>
<dbReference type="InterPro" id="IPR000718">
    <property type="entry name" value="Peptidase_M13"/>
</dbReference>
<dbReference type="Gene3D" id="3.40.390.10">
    <property type="entry name" value="Collagenase (Catalytic Domain)"/>
    <property type="match status" value="2"/>
</dbReference>
<proteinExistence type="inferred from homology"/>
<dbReference type="PROSITE" id="PS51885">
    <property type="entry name" value="NEPRILYSIN"/>
    <property type="match status" value="1"/>
</dbReference>
<dbReference type="EMBL" id="JARKHS020007796">
    <property type="protein sequence ID" value="KAK8781310.1"/>
    <property type="molecule type" value="Genomic_DNA"/>
</dbReference>
<dbReference type="GO" id="GO:0005886">
    <property type="term" value="C:plasma membrane"/>
    <property type="evidence" value="ECO:0007669"/>
    <property type="project" value="TreeGrafter"/>
</dbReference>
<dbReference type="Gene3D" id="1.10.1380.10">
    <property type="entry name" value="Neutral endopeptidase , domain2"/>
    <property type="match status" value="1"/>
</dbReference>
<accession>A0AAQ4F2E0</accession>
<feature type="domain" description="Peptidase M13 N-terminal" evidence="3">
    <location>
        <begin position="52"/>
        <end position="400"/>
    </location>
</feature>
<dbReference type="GO" id="GO:0004222">
    <property type="term" value="F:metalloendopeptidase activity"/>
    <property type="evidence" value="ECO:0007669"/>
    <property type="project" value="InterPro"/>
</dbReference>
<dbReference type="AlphaFoldDB" id="A0AAQ4F2E0"/>
<reference evidence="4 5" key="1">
    <citation type="journal article" date="2023" name="Arcadia Sci">
        <title>De novo assembly of a long-read Amblyomma americanum tick genome.</title>
        <authorList>
            <person name="Chou S."/>
            <person name="Poskanzer K.E."/>
            <person name="Rollins M."/>
            <person name="Thuy-Boun P.S."/>
        </authorList>
    </citation>
    <scope>NUCLEOTIDE SEQUENCE [LARGE SCALE GENOMIC DNA]</scope>
    <source>
        <strain evidence="4">F_SG_1</strain>
        <tissue evidence="4">Salivary glands</tissue>
    </source>
</reference>